<dbReference type="AlphaFoldDB" id="A0AA42WRB0"/>
<dbReference type="InterPro" id="IPR002501">
    <property type="entry name" value="PsdUridine_synth_N"/>
</dbReference>
<dbReference type="RefSeq" id="WP_279727493.1">
    <property type="nucleotide sequence ID" value="NZ_JAOCKX010000004.1"/>
</dbReference>
<dbReference type="Proteomes" id="UP001162318">
    <property type="component" value="Unassembled WGS sequence"/>
</dbReference>
<reference evidence="8" key="1">
    <citation type="submission" date="2022-09" db="EMBL/GenBank/DDBJ databases">
        <title>Intensive care unit water sources are persistently colonized with multi-drug resistant bacteria and are the site of extensive horizontal gene transfer of antibiotic resistance genes.</title>
        <authorList>
            <person name="Diorio-Toth L."/>
        </authorList>
    </citation>
    <scope>NUCLEOTIDE SEQUENCE</scope>
    <source>
        <strain evidence="8">GD03659</strain>
    </source>
</reference>
<evidence type="ECO:0000256" key="1">
    <source>
        <dbReference type="ARBA" id="ARBA00000385"/>
    </source>
</evidence>
<evidence type="ECO:0000256" key="4">
    <source>
        <dbReference type="ARBA" id="ARBA00023235"/>
    </source>
</evidence>
<dbReference type="InterPro" id="IPR032819">
    <property type="entry name" value="TruB_C"/>
</dbReference>
<feature type="domain" description="tRNA pseudouridylate synthase B C-terminal" evidence="7">
    <location>
        <begin position="186"/>
        <end position="229"/>
    </location>
</feature>
<comment type="similarity">
    <text evidence="2 5">Belongs to the pseudouridine synthase TruB family. Type 1 subfamily.</text>
</comment>
<feature type="active site" description="Nucleophile" evidence="5">
    <location>
        <position position="48"/>
    </location>
</feature>
<dbReference type="PANTHER" id="PTHR13767:SF2">
    <property type="entry name" value="PSEUDOURIDYLATE SYNTHASE TRUB1"/>
    <property type="match status" value="1"/>
</dbReference>
<evidence type="ECO:0000256" key="3">
    <source>
        <dbReference type="ARBA" id="ARBA00022694"/>
    </source>
</evidence>
<dbReference type="InterPro" id="IPR020103">
    <property type="entry name" value="PsdUridine_synth_cat_dom_sf"/>
</dbReference>
<dbReference type="GO" id="GO:0003723">
    <property type="term" value="F:RNA binding"/>
    <property type="evidence" value="ECO:0007669"/>
    <property type="project" value="InterPro"/>
</dbReference>
<comment type="catalytic activity">
    <reaction evidence="1 5">
        <text>uridine(55) in tRNA = pseudouridine(55) in tRNA</text>
        <dbReference type="Rhea" id="RHEA:42532"/>
        <dbReference type="Rhea" id="RHEA-COMP:10101"/>
        <dbReference type="Rhea" id="RHEA-COMP:10102"/>
        <dbReference type="ChEBI" id="CHEBI:65314"/>
        <dbReference type="ChEBI" id="CHEBI:65315"/>
        <dbReference type="EC" id="5.4.99.25"/>
    </reaction>
</comment>
<organism evidence="8 9">
    <name type="scientific">Sphingobium yanoikuyae</name>
    <name type="common">Sphingomonas yanoikuyae</name>
    <dbReference type="NCBI Taxonomy" id="13690"/>
    <lineage>
        <taxon>Bacteria</taxon>
        <taxon>Pseudomonadati</taxon>
        <taxon>Pseudomonadota</taxon>
        <taxon>Alphaproteobacteria</taxon>
        <taxon>Sphingomonadales</taxon>
        <taxon>Sphingomonadaceae</taxon>
        <taxon>Sphingobium</taxon>
    </lineage>
</organism>
<dbReference type="SUPFAM" id="SSF55120">
    <property type="entry name" value="Pseudouridine synthase"/>
    <property type="match status" value="1"/>
</dbReference>
<evidence type="ECO:0000259" key="6">
    <source>
        <dbReference type="Pfam" id="PF01509"/>
    </source>
</evidence>
<dbReference type="EC" id="5.4.99.25" evidence="5"/>
<dbReference type="HAMAP" id="MF_01080">
    <property type="entry name" value="TruB_bact"/>
    <property type="match status" value="1"/>
</dbReference>
<dbReference type="Pfam" id="PF16198">
    <property type="entry name" value="TruB_C_2"/>
    <property type="match status" value="1"/>
</dbReference>
<gene>
    <name evidence="5 8" type="primary">truB</name>
    <name evidence="8" type="ORF">N5J77_04395</name>
</gene>
<comment type="function">
    <text evidence="5">Responsible for synthesis of pseudouridine from uracil-55 in the psi GC loop of transfer RNAs.</text>
</comment>
<keyword evidence="4 5" id="KW-0413">Isomerase</keyword>
<feature type="domain" description="Pseudouridine synthase II N-terminal" evidence="6">
    <location>
        <begin position="39"/>
        <end position="185"/>
    </location>
</feature>
<protein>
    <recommendedName>
        <fullName evidence="5">tRNA pseudouridine synthase B</fullName>
        <ecNumber evidence="5">5.4.99.25</ecNumber>
    </recommendedName>
    <alternativeName>
        <fullName evidence="5">tRNA pseudouridine(55) synthase</fullName>
        <shortName evidence="5">Psi55 synthase</shortName>
    </alternativeName>
    <alternativeName>
        <fullName evidence="5">tRNA pseudouridylate synthase</fullName>
    </alternativeName>
    <alternativeName>
        <fullName evidence="5">tRNA-uridine isomerase</fullName>
    </alternativeName>
</protein>
<evidence type="ECO:0000313" key="8">
    <source>
        <dbReference type="EMBL" id="MDH2130355.1"/>
    </source>
</evidence>
<name>A0AA42WRB0_SPHYA</name>
<evidence type="ECO:0000256" key="5">
    <source>
        <dbReference type="HAMAP-Rule" id="MF_01080"/>
    </source>
</evidence>
<dbReference type="GO" id="GO:0160148">
    <property type="term" value="F:tRNA pseudouridine(55) synthase activity"/>
    <property type="evidence" value="ECO:0007669"/>
    <property type="project" value="UniProtKB-EC"/>
</dbReference>
<dbReference type="GO" id="GO:1990481">
    <property type="term" value="P:mRNA pseudouridine synthesis"/>
    <property type="evidence" value="ECO:0007669"/>
    <property type="project" value="TreeGrafter"/>
</dbReference>
<dbReference type="Pfam" id="PF01509">
    <property type="entry name" value="TruB_N"/>
    <property type="match status" value="1"/>
</dbReference>
<dbReference type="CDD" id="cd02573">
    <property type="entry name" value="PseudoU_synth_EcTruB"/>
    <property type="match status" value="1"/>
</dbReference>
<accession>A0AA42WRB0</accession>
<evidence type="ECO:0000256" key="2">
    <source>
        <dbReference type="ARBA" id="ARBA00005642"/>
    </source>
</evidence>
<evidence type="ECO:0000313" key="9">
    <source>
        <dbReference type="Proteomes" id="UP001162318"/>
    </source>
</evidence>
<sequence length="302" mass="32034">MHGWLILDKPHGLGSTQAVSAVKRALRTQREVLGGTEKWKVGHGGTLDPLATGVLPIAIGEATKLAGRMLDSDKIYDFTIAFGAQTDTLDLEGKVIAQSDVRPTLAQLEAVLPRFTGSIEQAPPAYSAILIDGQRAYDLARKGEEVEMKTRSVTIHALAIAGQEQEEGTLASVTLRAHVSKGTYIRSLARDIALALGTVGHVTMLRRIKAGPFTLETAISLDKLDEAARGGDIGELMLPLTAGLDDIPALAVSPDEALALRQGKMLMGKPHTGLLLAMLGDTPVALVESSGPEIRVVRGFNL</sequence>
<dbReference type="EMBL" id="JAOCKX010000004">
    <property type="protein sequence ID" value="MDH2130355.1"/>
    <property type="molecule type" value="Genomic_DNA"/>
</dbReference>
<evidence type="ECO:0000259" key="7">
    <source>
        <dbReference type="Pfam" id="PF16198"/>
    </source>
</evidence>
<dbReference type="PANTHER" id="PTHR13767">
    <property type="entry name" value="TRNA-PSEUDOURIDINE SYNTHASE"/>
    <property type="match status" value="1"/>
</dbReference>
<dbReference type="Gene3D" id="3.30.2350.10">
    <property type="entry name" value="Pseudouridine synthase"/>
    <property type="match status" value="1"/>
</dbReference>
<dbReference type="GO" id="GO:0031119">
    <property type="term" value="P:tRNA pseudouridine synthesis"/>
    <property type="evidence" value="ECO:0007669"/>
    <property type="project" value="UniProtKB-UniRule"/>
</dbReference>
<dbReference type="NCBIfam" id="TIGR00431">
    <property type="entry name" value="TruB"/>
    <property type="match status" value="1"/>
</dbReference>
<proteinExistence type="inferred from homology"/>
<dbReference type="InterPro" id="IPR014780">
    <property type="entry name" value="tRNA_psdUridine_synth_TruB"/>
</dbReference>
<keyword evidence="3 5" id="KW-0819">tRNA processing</keyword>
<comment type="caution">
    <text evidence="8">The sequence shown here is derived from an EMBL/GenBank/DDBJ whole genome shotgun (WGS) entry which is preliminary data.</text>
</comment>